<protein>
    <submittedName>
        <fullName evidence="1">Uncharacterized protein</fullName>
    </submittedName>
</protein>
<reference evidence="1 2" key="1">
    <citation type="submission" date="2020-08" db="EMBL/GenBank/DDBJ databases">
        <title>Genomic Encyclopedia of Type Strains, Phase IV (KMG-V): Genome sequencing to study the core and pangenomes of soil and plant-associated prokaryotes.</title>
        <authorList>
            <person name="Whitman W."/>
        </authorList>
    </citation>
    <scope>NUCLEOTIDE SEQUENCE [LARGE SCALE GENOMIC DNA]</scope>
    <source>
        <strain evidence="1 2">SEMIA 4084</strain>
    </source>
</reference>
<organism evidence="1 2">
    <name type="scientific">Rhizobium giardinii</name>
    <dbReference type="NCBI Taxonomy" id="56731"/>
    <lineage>
        <taxon>Bacteria</taxon>
        <taxon>Pseudomonadati</taxon>
        <taxon>Pseudomonadota</taxon>
        <taxon>Alphaproteobacteria</taxon>
        <taxon>Hyphomicrobiales</taxon>
        <taxon>Rhizobiaceae</taxon>
        <taxon>Rhizobium/Agrobacterium group</taxon>
        <taxon>Rhizobium</taxon>
    </lineage>
</organism>
<sequence>MQQFQSATAATQKSDRKIRRLRPWRGAYWMSSGWCSEVYAANPAIRGTSHNIAAVPIM</sequence>
<evidence type="ECO:0000313" key="2">
    <source>
        <dbReference type="Proteomes" id="UP000585507"/>
    </source>
</evidence>
<comment type="caution">
    <text evidence="1">The sequence shown here is derived from an EMBL/GenBank/DDBJ whole genome shotgun (WGS) entry which is preliminary data.</text>
</comment>
<name>A0A7W8UHQ6_9HYPH</name>
<dbReference type="Proteomes" id="UP000585507">
    <property type="component" value="Unassembled WGS sequence"/>
</dbReference>
<accession>A0A7W8UHQ6</accession>
<dbReference type="EMBL" id="JACHBK010000022">
    <property type="protein sequence ID" value="MBB5539575.1"/>
    <property type="molecule type" value="Genomic_DNA"/>
</dbReference>
<keyword evidence="2" id="KW-1185">Reference proteome</keyword>
<proteinExistence type="predicted"/>
<evidence type="ECO:0000313" key="1">
    <source>
        <dbReference type="EMBL" id="MBB5539575.1"/>
    </source>
</evidence>
<dbReference type="AlphaFoldDB" id="A0A7W8UHQ6"/>
<gene>
    <name evidence="1" type="ORF">GGD55_006325</name>
</gene>